<protein>
    <submittedName>
        <fullName evidence="1">Uncharacterized protein</fullName>
    </submittedName>
</protein>
<dbReference type="Proteomes" id="UP000474640">
    <property type="component" value="Unassembled WGS sequence"/>
</dbReference>
<organism evidence="1 2">
    <name type="scientific">Orbilia oligospora</name>
    <name type="common">Nematode-trapping fungus</name>
    <name type="synonym">Arthrobotrys oligospora</name>
    <dbReference type="NCBI Taxonomy" id="2813651"/>
    <lineage>
        <taxon>Eukaryota</taxon>
        <taxon>Fungi</taxon>
        <taxon>Dikarya</taxon>
        <taxon>Ascomycota</taxon>
        <taxon>Pezizomycotina</taxon>
        <taxon>Orbiliomycetes</taxon>
        <taxon>Orbiliales</taxon>
        <taxon>Orbiliaceae</taxon>
        <taxon>Orbilia</taxon>
    </lineage>
</organism>
<comment type="caution">
    <text evidence="1">The sequence shown here is derived from an EMBL/GenBank/DDBJ whole genome shotgun (WGS) entry which is preliminary data.</text>
</comment>
<gene>
    <name evidence="1" type="ORF">TWF970_006251</name>
</gene>
<proteinExistence type="predicted"/>
<evidence type="ECO:0000313" key="2">
    <source>
        <dbReference type="Proteomes" id="UP000474640"/>
    </source>
</evidence>
<sequence>MIISYKSMSDQACKPAIHFPSPLPRTQKAQQSLPALLEAFISYVGRTLLQDDKVVSYPDLEDDKEEYLYLVSPKINRETPKESRLMLRLPTRYSLVSCLAHLRTRTERGRMTPSSSVLILQTTLSGSQTHPRNRYSG</sequence>
<dbReference type="EMBL" id="JAABOJ010000033">
    <property type="protein sequence ID" value="KAF3276278.1"/>
    <property type="molecule type" value="Genomic_DNA"/>
</dbReference>
<evidence type="ECO:0000313" key="1">
    <source>
        <dbReference type="EMBL" id="KAF3276278.1"/>
    </source>
</evidence>
<accession>A0A7C8R856</accession>
<dbReference type="AlphaFoldDB" id="A0A7C8R856"/>
<reference evidence="1 2" key="1">
    <citation type="submission" date="2020-01" db="EMBL/GenBank/DDBJ databases">
        <authorList>
            <person name="Palmer J.M."/>
        </authorList>
    </citation>
    <scope>NUCLEOTIDE SEQUENCE [LARGE SCALE GENOMIC DNA]</scope>
    <source>
        <strain evidence="1 2">TWF970</strain>
    </source>
</reference>
<name>A0A7C8R856_ORBOL</name>